<feature type="compositionally biased region" description="Polar residues" evidence="1">
    <location>
        <begin position="49"/>
        <end position="65"/>
    </location>
</feature>
<protein>
    <submittedName>
        <fullName evidence="2">Putative Polyprotein</fullName>
    </submittedName>
</protein>
<comment type="caution">
    <text evidence="2">The sequence shown here is derived from an EMBL/GenBank/DDBJ whole genome shotgun (WGS) entry which is preliminary data.</text>
</comment>
<name>A0A5D3CT65_CUCMM</name>
<organism evidence="2 3">
    <name type="scientific">Cucumis melo var. makuwa</name>
    <name type="common">Oriental melon</name>
    <dbReference type="NCBI Taxonomy" id="1194695"/>
    <lineage>
        <taxon>Eukaryota</taxon>
        <taxon>Viridiplantae</taxon>
        <taxon>Streptophyta</taxon>
        <taxon>Embryophyta</taxon>
        <taxon>Tracheophyta</taxon>
        <taxon>Spermatophyta</taxon>
        <taxon>Magnoliopsida</taxon>
        <taxon>eudicotyledons</taxon>
        <taxon>Gunneridae</taxon>
        <taxon>Pentapetalae</taxon>
        <taxon>rosids</taxon>
        <taxon>fabids</taxon>
        <taxon>Cucurbitales</taxon>
        <taxon>Cucurbitaceae</taxon>
        <taxon>Benincaseae</taxon>
        <taxon>Cucumis</taxon>
    </lineage>
</organism>
<dbReference type="AlphaFoldDB" id="A0A5D3CT65"/>
<reference evidence="2 3" key="1">
    <citation type="submission" date="2019-08" db="EMBL/GenBank/DDBJ databases">
        <title>Draft genome sequences of two oriental melons (Cucumis melo L. var makuwa).</title>
        <authorList>
            <person name="Kwon S.-Y."/>
        </authorList>
    </citation>
    <scope>NUCLEOTIDE SEQUENCE [LARGE SCALE GENOMIC DNA]</scope>
    <source>
        <strain evidence="3">cv. Chang Bougi</strain>
        <tissue evidence="2">Leaf</tissue>
    </source>
</reference>
<evidence type="ECO:0000313" key="3">
    <source>
        <dbReference type="Proteomes" id="UP000321947"/>
    </source>
</evidence>
<gene>
    <name evidence="2" type="ORF">E5676_scaffold1275G00230</name>
</gene>
<sequence length="109" mass="12715">MNVSLYIGYALNSKTYRYCDLENQVAIESNDINVFEDRLSIKSRNSWGWESSSLTLDRNPISTEETNPEPRRSKRTRTVKDFEDDFQTFNVEEDPKDLKEVLSSVDVNL</sequence>
<accession>A0A5D3CT65</accession>
<evidence type="ECO:0000313" key="2">
    <source>
        <dbReference type="EMBL" id="TYK14630.1"/>
    </source>
</evidence>
<proteinExistence type="predicted"/>
<feature type="region of interest" description="Disordered" evidence="1">
    <location>
        <begin position="49"/>
        <end position="78"/>
    </location>
</feature>
<evidence type="ECO:0000256" key="1">
    <source>
        <dbReference type="SAM" id="MobiDB-lite"/>
    </source>
</evidence>
<dbReference type="Proteomes" id="UP000321947">
    <property type="component" value="Unassembled WGS sequence"/>
</dbReference>
<dbReference type="EMBL" id="SSTD01009221">
    <property type="protein sequence ID" value="TYK14630.1"/>
    <property type="molecule type" value="Genomic_DNA"/>
</dbReference>